<dbReference type="Gene3D" id="3.40.630.10">
    <property type="entry name" value="Zn peptidases"/>
    <property type="match status" value="1"/>
</dbReference>
<dbReference type="GO" id="GO:0008233">
    <property type="term" value="F:peptidase activity"/>
    <property type="evidence" value="ECO:0007669"/>
    <property type="project" value="UniProtKB-KW"/>
</dbReference>
<dbReference type="FunFam" id="3.40.630.10:FF:000027">
    <property type="entry name" value="N-fatty-acyl-amino acid synthase/hydrolase PM20D1"/>
    <property type="match status" value="1"/>
</dbReference>
<comment type="caution">
    <text evidence="8">The sequence shown here is derived from an EMBL/GenBank/DDBJ whole genome shotgun (WGS) entry which is preliminary data.</text>
</comment>
<dbReference type="GO" id="GO:0046872">
    <property type="term" value="F:metal ion binding"/>
    <property type="evidence" value="ECO:0007669"/>
    <property type="project" value="UniProtKB-KW"/>
</dbReference>
<dbReference type="InterPro" id="IPR001261">
    <property type="entry name" value="ArgE/DapE_CS"/>
</dbReference>
<accession>A0A2V0PD67</accession>
<evidence type="ECO:0000259" key="7">
    <source>
        <dbReference type="Pfam" id="PF07687"/>
    </source>
</evidence>
<keyword evidence="3" id="KW-0479">Metal-binding</keyword>
<dbReference type="InterPro" id="IPR036264">
    <property type="entry name" value="Bact_exopeptidase_dim_dom"/>
</dbReference>
<dbReference type="PANTHER" id="PTHR45962:SF1">
    <property type="entry name" value="N-FATTY-ACYL-AMINO ACID SYNTHASE_HYDROLASE PM20D1"/>
    <property type="match status" value="1"/>
</dbReference>
<evidence type="ECO:0000313" key="8">
    <source>
        <dbReference type="EMBL" id="GBF97794.1"/>
    </source>
</evidence>
<dbReference type="Gene3D" id="3.30.70.360">
    <property type="match status" value="1"/>
</dbReference>
<reference evidence="8 9" key="1">
    <citation type="journal article" date="2018" name="Sci. Rep.">
        <title>Raphidocelis subcapitata (=Pseudokirchneriella subcapitata) provides an insight into genome evolution and environmental adaptations in the Sphaeropleales.</title>
        <authorList>
            <person name="Suzuki S."/>
            <person name="Yamaguchi H."/>
            <person name="Nakajima N."/>
            <person name="Kawachi M."/>
        </authorList>
    </citation>
    <scope>NUCLEOTIDE SEQUENCE [LARGE SCALE GENOMIC DNA]</scope>
    <source>
        <strain evidence="8 9">NIES-35</strain>
    </source>
</reference>
<keyword evidence="6" id="KW-0732">Signal</keyword>
<organism evidence="8 9">
    <name type="scientific">Raphidocelis subcapitata</name>
    <dbReference type="NCBI Taxonomy" id="307507"/>
    <lineage>
        <taxon>Eukaryota</taxon>
        <taxon>Viridiplantae</taxon>
        <taxon>Chlorophyta</taxon>
        <taxon>core chlorophytes</taxon>
        <taxon>Chlorophyceae</taxon>
        <taxon>CS clade</taxon>
        <taxon>Sphaeropleales</taxon>
        <taxon>Selenastraceae</taxon>
        <taxon>Raphidocelis</taxon>
    </lineage>
</organism>
<keyword evidence="5" id="KW-0862">Zinc</keyword>
<sequence length="397" mass="41288">MNNTRGATLLLLWTRAALAIAGVPASCAAPGSDSGGVSLSEACVWEDFDAAVERFSRVLQFETVSDVSAPNHAARPEEFARLDAFLRAAYPRVFGALTVEKTGADALSYLLTWTGSDPALRPVLLVSHTDVVPVTPESIKDWTHPPFSGAVADGFIWGRGAMDVKVTVVAILEAAEALLGRGWWPTRTLLFAFGHDEEVGGAMGAVETARLLESRGVQLEVIWDEGSGILLDGVKPFMDIPVALVGTAEKGYQSAKLHVTSTGGHSSMPPIDGSSVGAVVGRLLTRLSASPPPPRLVSPVTDMLRGLAPYAPAWMAAVLSAVGRVPGVDALVARLMASASAEAAALTRTTAAVTRLSAGVADNVLPQSATIGVNLRTLPGDGPGEVLDYLTGVVGPR</sequence>
<dbReference type="SUPFAM" id="SSF53187">
    <property type="entry name" value="Zn-dependent exopeptidases"/>
    <property type="match status" value="1"/>
</dbReference>
<dbReference type="GO" id="GO:0006508">
    <property type="term" value="P:proteolysis"/>
    <property type="evidence" value="ECO:0007669"/>
    <property type="project" value="UniProtKB-KW"/>
</dbReference>
<dbReference type="EMBL" id="BDRX01000107">
    <property type="protein sequence ID" value="GBF97794.1"/>
    <property type="molecule type" value="Genomic_DNA"/>
</dbReference>
<dbReference type="InterPro" id="IPR047177">
    <property type="entry name" value="Pept_M20A"/>
</dbReference>
<dbReference type="InterPro" id="IPR002933">
    <property type="entry name" value="Peptidase_M20"/>
</dbReference>
<evidence type="ECO:0000256" key="3">
    <source>
        <dbReference type="ARBA" id="ARBA00022723"/>
    </source>
</evidence>
<dbReference type="InParanoid" id="A0A2V0PD67"/>
<dbReference type="AlphaFoldDB" id="A0A2V0PD67"/>
<keyword evidence="2" id="KW-0645">Protease</keyword>
<keyword evidence="9" id="KW-1185">Reference proteome</keyword>
<feature type="domain" description="Peptidase M20 dimerisation" evidence="7">
    <location>
        <begin position="247"/>
        <end position="391"/>
    </location>
</feature>
<keyword evidence="4" id="KW-0378">Hydrolase</keyword>
<evidence type="ECO:0000313" key="9">
    <source>
        <dbReference type="Proteomes" id="UP000247498"/>
    </source>
</evidence>
<evidence type="ECO:0000256" key="5">
    <source>
        <dbReference type="ARBA" id="ARBA00022833"/>
    </source>
</evidence>
<dbReference type="PROSITE" id="PS00758">
    <property type="entry name" value="ARGE_DAPE_CPG2_1"/>
    <property type="match status" value="1"/>
</dbReference>
<dbReference type="Pfam" id="PF07687">
    <property type="entry name" value="M20_dimer"/>
    <property type="match status" value="1"/>
</dbReference>
<name>A0A2V0PD67_9CHLO</name>
<evidence type="ECO:0000256" key="6">
    <source>
        <dbReference type="SAM" id="SignalP"/>
    </source>
</evidence>
<dbReference type="Proteomes" id="UP000247498">
    <property type="component" value="Unassembled WGS sequence"/>
</dbReference>
<dbReference type="STRING" id="307507.A0A2V0PD67"/>
<proteinExistence type="inferred from homology"/>
<dbReference type="InterPro" id="IPR011650">
    <property type="entry name" value="Peptidase_M20_dimer"/>
</dbReference>
<dbReference type="Pfam" id="PF01546">
    <property type="entry name" value="Peptidase_M20"/>
    <property type="match status" value="1"/>
</dbReference>
<comment type="similarity">
    <text evidence="1">Belongs to the peptidase M20A family.</text>
</comment>
<dbReference type="PANTHER" id="PTHR45962">
    <property type="entry name" value="N-FATTY-ACYL-AMINO ACID SYNTHASE/HYDROLASE PM20D1"/>
    <property type="match status" value="1"/>
</dbReference>
<gene>
    <name evidence="8" type="ORF">Rsub_10219</name>
</gene>
<evidence type="ECO:0000256" key="4">
    <source>
        <dbReference type="ARBA" id="ARBA00022801"/>
    </source>
</evidence>
<evidence type="ECO:0000256" key="2">
    <source>
        <dbReference type="ARBA" id="ARBA00022670"/>
    </source>
</evidence>
<evidence type="ECO:0000256" key="1">
    <source>
        <dbReference type="ARBA" id="ARBA00006247"/>
    </source>
</evidence>
<dbReference type="OrthoDB" id="3064516at2759"/>
<feature type="chain" id="PRO_5016156795" evidence="6">
    <location>
        <begin position="20"/>
        <end position="397"/>
    </location>
</feature>
<protein>
    <submittedName>
        <fullName evidence="8">M20 family peptidase</fullName>
    </submittedName>
</protein>
<dbReference type="SUPFAM" id="SSF55031">
    <property type="entry name" value="Bacterial exopeptidase dimerisation domain"/>
    <property type="match status" value="1"/>
</dbReference>
<feature type="signal peptide" evidence="6">
    <location>
        <begin position="1"/>
        <end position="19"/>
    </location>
</feature>